<dbReference type="Pfam" id="PF24570">
    <property type="entry name" value="BACK_BPM_SPOP"/>
    <property type="match status" value="1"/>
</dbReference>
<reference evidence="4 5" key="1">
    <citation type="journal article" date="2023" name="Life. Sci Alliance">
        <title>Evolutionary insights into 3D genome organization and epigenetic landscape of Vigna mungo.</title>
        <authorList>
            <person name="Junaid A."/>
            <person name="Singh B."/>
            <person name="Bhatia S."/>
        </authorList>
    </citation>
    <scope>NUCLEOTIDE SEQUENCE [LARGE SCALE GENOMIC DNA]</scope>
    <source>
        <strain evidence="4">Urdbean</strain>
    </source>
</reference>
<dbReference type="PANTHER" id="PTHR26379">
    <property type="entry name" value="BTB/POZ AND MATH DOMAIN-CONTAINING PROTEIN 1"/>
    <property type="match status" value="1"/>
</dbReference>
<comment type="similarity">
    <text evidence="2">Belongs to the Tdpoz family.</text>
</comment>
<dbReference type="SUPFAM" id="SSF54695">
    <property type="entry name" value="POZ domain"/>
    <property type="match status" value="1"/>
</dbReference>
<evidence type="ECO:0000256" key="1">
    <source>
        <dbReference type="ARBA" id="ARBA00004906"/>
    </source>
</evidence>
<dbReference type="GO" id="GO:0016567">
    <property type="term" value="P:protein ubiquitination"/>
    <property type="evidence" value="ECO:0007669"/>
    <property type="project" value="InterPro"/>
</dbReference>
<gene>
    <name evidence="4" type="ORF">V8G54_019711</name>
</gene>
<evidence type="ECO:0000313" key="4">
    <source>
        <dbReference type="EMBL" id="WVZ06365.1"/>
    </source>
</evidence>
<organism evidence="4 5">
    <name type="scientific">Vigna mungo</name>
    <name type="common">Black gram</name>
    <name type="synonym">Phaseolus mungo</name>
    <dbReference type="NCBI Taxonomy" id="3915"/>
    <lineage>
        <taxon>Eukaryota</taxon>
        <taxon>Viridiplantae</taxon>
        <taxon>Streptophyta</taxon>
        <taxon>Embryophyta</taxon>
        <taxon>Tracheophyta</taxon>
        <taxon>Spermatophyta</taxon>
        <taxon>Magnoliopsida</taxon>
        <taxon>eudicotyledons</taxon>
        <taxon>Gunneridae</taxon>
        <taxon>Pentapetalae</taxon>
        <taxon>rosids</taxon>
        <taxon>fabids</taxon>
        <taxon>Fabales</taxon>
        <taxon>Fabaceae</taxon>
        <taxon>Papilionoideae</taxon>
        <taxon>50 kb inversion clade</taxon>
        <taxon>NPAAA clade</taxon>
        <taxon>indigoferoid/millettioid clade</taxon>
        <taxon>Phaseoleae</taxon>
        <taxon>Vigna</taxon>
    </lineage>
</organism>
<accession>A0AAQ3NB24</accession>
<proteinExistence type="inferred from homology"/>
<keyword evidence="5" id="KW-1185">Reference proteome</keyword>
<evidence type="ECO:0000256" key="2">
    <source>
        <dbReference type="ARBA" id="ARBA00010846"/>
    </source>
</evidence>
<dbReference type="PANTHER" id="PTHR26379:SF293">
    <property type="entry name" value="BTB_POZ AND MATH DOMAIN-CONTAINING PROTEIN 3"/>
    <property type="match status" value="1"/>
</dbReference>
<feature type="domain" description="BPM/SPOP BACK" evidence="3">
    <location>
        <begin position="64"/>
        <end position="96"/>
    </location>
</feature>
<dbReference type="Proteomes" id="UP001374535">
    <property type="component" value="Chromosome 6"/>
</dbReference>
<protein>
    <recommendedName>
        <fullName evidence="3">BPM/SPOP BACK domain-containing protein</fullName>
    </recommendedName>
</protein>
<dbReference type="InterPro" id="IPR045005">
    <property type="entry name" value="BPM1-6"/>
</dbReference>
<dbReference type="EMBL" id="CP144695">
    <property type="protein sequence ID" value="WVZ06365.1"/>
    <property type="molecule type" value="Genomic_DNA"/>
</dbReference>
<dbReference type="InterPro" id="IPR056423">
    <property type="entry name" value="BACK_BPM_SPOP"/>
</dbReference>
<sequence>MDLAMLLFIYSDKLPDIYEVMDSMNVCSYAVMVQHLLAAADLYNLDRLKLLCESKLCEEINTDNVATTLALAEQHHCPQLKAICLKFIANPANLGGMYHFRI</sequence>
<evidence type="ECO:0000259" key="3">
    <source>
        <dbReference type="Pfam" id="PF24570"/>
    </source>
</evidence>
<dbReference type="AlphaFoldDB" id="A0AAQ3NB24"/>
<dbReference type="InterPro" id="IPR011333">
    <property type="entry name" value="SKP1/BTB/POZ_sf"/>
</dbReference>
<evidence type="ECO:0000313" key="5">
    <source>
        <dbReference type="Proteomes" id="UP001374535"/>
    </source>
</evidence>
<comment type="pathway">
    <text evidence="1">Protein modification; protein ubiquitination.</text>
</comment>
<dbReference type="Gene3D" id="6.10.250.3030">
    <property type="match status" value="1"/>
</dbReference>
<dbReference type="Gene3D" id="3.30.710.10">
    <property type="entry name" value="Potassium Channel Kv1.1, Chain A"/>
    <property type="match status" value="1"/>
</dbReference>
<name>A0AAQ3NB24_VIGMU</name>